<keyword evidence="1" id="KW-0238">DNA-binding</keyword>
<dbReference type="Pfam" id="PF01381">
    <property type="entry name" value="HTH_3"/>
    <property type="match status" value="1"/>
</dbReference>
<dbReference type="GO" id="GO:0003700">
    <property type="term" value="F:DNA-binding transcription factor activity"/>
    <property type="evidence" value="ECO:0007669"/>
    <property type="project" value="TreeGrafter"/>
</dbReference>
<evidence type="ECO:0000256" key="1">
    <source>
        <dbReference type="ARBA" id="ARBA00023125"/>
    </source>
</evidence>
<dbReference type="PANTHER" id="PTHR46797">
    <property type="entry name" value="HTH-TYPE TRANSCRIPTIONAL REGULATOR"/>
    <property type="match status" value="1"/>
</dbReference>
<sequence>MNKSNYLYKFQKDKEYQKLLKEEKELLDITLQIIEARKKRKLTQHQLAKKVGMPQSQIAKIERGCHNVTFSTLSRVTRGLGLHLKAVA</sequence>
<name>A0A1G2B4H4_9BACT</name>
<dbReference type="GO" id="GO:0005829">
    <property type="term" value="C:cytosol"/>
    <property type="evidence" value="ECO:0007669"/>
    <property type="project" value="TreeGrafter"/>
</dbReference>
<dbReference type="InterPro" id="IPR050807">
    <property type="entry name" value="TransReg_Diox_bact_type"/>
</dbReference>
<dbReference type="SMART" id="SM00530">
    <property type="entry name" value="HTH_XRE"/>
    <property type="match status" value="1"/>
</dbReference>
<accession>A0A1G2B4H4</accession>
<dbReference type="PROSITE" id="PS50943">
    <property type="entry name" value="HTH_CROC1"/>
    <property type="match status" value="1"/>
</dbReference>
<proteinExistence type="predicted"/>
<reference evidence="3 4" key="1">
    <citation type="journal article" date="2016" name="Nat. Commun.">
        <title>Thousands of microbial genomes shed light on interconnected biogeochemical processes in an aquifer system.</title>
        <authorList>
            <person name="Anantharaman K."/>
            <person name="Brown C.T."/>
            <person name="Hug L.A."/>
            <person name="Sharon I."/>
            <person name="Castelle C.J."/>
            <person name="Probst A.J."/>
            <person name="Thomas B.C."/>
            <person name="Singh A."/>
            <person name="Wilkins M.J."/>
            <person name="Karaoz U."/>
            <person name="Brodie E.L."/>
            <person name="Williams K.H."/>
            <person name="Hubbard S.S."/>
            <person name="Banfield J.F."/>
        </authorList>
    </citation>
    <scope>NUCLEOTIDE SEQUENCE [LARGE SCALE GENOMIC DNA]</scope>
</reference>
<dbReference type="SUPFAM" id="SSF47413">
    <property type="entry name" value="lambda repressor-like DNA-binding domains"/>
    <property type="match status" value="1"/>
</dbReference>
<evidence type="ECO:0000313" key="4">
    <source>
        <dbReference type="Proteomes" id="UP000179164"/>
    </source>
</evidence>
<feature type="domain" description="HTH cro/C1-type" evidence="2">
    <location>
        <begin position="33"/>
        <end position="87"/>
    </location>
</feature>
<evidence type="ECO:0000313" key="3">
    <source>
        <dbReference type="EMBL" id="OGY84058.1"/>
    </source>
</evidence>
<dbReference type="InterPro" id="IPR001387">
    <property type="entry name" value="Cro/C1-type_HTH"/>
</dbReference>
<dbReference type="CDD" id="cd00093">
    <property type="entry name" value="HTH_XRE"/>
    <property type="match status" value="1"/>
</dbReference>
<dbReference type="STRING" id="1798543.A2898_02040"/>
<comment type="caution">
    <text evidence="3">The sequence shown here is derived from an EMBL/GenBank/DDBJ whole genome shotgun (WGS) entry which is preliminary data.</text>
</comment>
<gene>
    <name evidence="3" type="ORF">A2898_02040</name>
</gene>
<evidence type="ECO:0000259" key="2">
    <source>
        <dbReference type="PROSITE" id="PS50943"/>
    </source>
</evidence>
<dbReference type="Gene3D" id="1.10.260.40">
    <property type="entry name" value="lambda repressor-like DNA-binding domains"/>
    <property type="match status" value="1"/>
</dbReference>
<dbReference type="GO" id="GO:0003677">
    <property type="term" value="F:DNA binding"/>
    <property type="evidence" value="ECO:0007669"/>
    <property type="project" value="UniProtKB-KW"/>
</dbReference>
<dbReference type="InterPro" id="IPR010982">
    <property type="entry name" value="Lambda_DNA-bd_dom_sf"/>
</dbReference>
<organism evidence="3 4">
    <name type="scientific">Candidatus Kerfeldbacteria bacterium RIFCSPLOWO2_01_FULL_48_11</name>
    <dbReference type="NCBI Taxonomy" id="1798543"/>
    <lineage>
        <taxon>Bacteria</taxon>
        <taxon>Candidatus Kerfeldiibacteriota</taxon>
    </lineage>
</organism>
<dbReference type="PANTHER" id="PTHR46797:SF1">
    <property type="entry name" value="METHYLPHOSPHONATE SYNTHASE"/>
    <property type="match status" value="1"/>
</dbReference>
<dbReference type="Proteomes" id="UP000179164">
    <property type="component" value="Unassembled WGS sequence"/>
</dbReference>
<protein>
    <recommendedName>
        <fullName evidence="2">HTH cro/C1-type domain-containing protein</fullName>
    </recommendedName>
</protein>
<dbReference type="AlphaFoldDB" id="A0A1G2B4H4"/>
<dbReference type="EMBL" id="MHKE01000012">
    <property type="protein sequence ID" value="OGY84058.1"/>
    <property type="molecule type" value="Genomic_DNA"/>
</dbReference>